<reference evidence="3 4" key="1">
    <citation type="submission" date="2016-05" db="EMBL/GenBank/DDBJ databases">
        <title>First whole genome sequencing of Entamoeba histolytica HM1:IMSS-clone-6.</title>
        <authorList>
            <person name="Mukherjee Avik.K."/>
            <person name="Izumyama S."/>
            <person name="Nakada-Tsukui K."/>
            <person name="Nozaki T."/>
        </authorList>
    </citation>
    <scope>NUCLEOTIDE SEQUENCE [LARGE SCALE GENOMIC DNA]</scope>
    <source>
        <strain evidence="3 4">HM1:IMSS clone 6</strain>
    </source>
</reference>
<evidence type="ECO:0000313" key="4">
    <source>
        <dbReference type="Proteomes" id="UP000078387"/>
    </source>
</evidence>
<evidence type="ECO:0000256" key="1">
    <source>
        <dbReference type="RuleBase" id="RU363098"/>
    </source>
</evidence>
<dbReference type="VEuPathDB" id="AmoebaDB:EHI7A_097370"/>
<sequence>MEEQYSKFIQQILELETDTKKKQQLIANLNNSEFQNKFYIKTKENIETIIKDEKVRRVFHILFPYFLKQSFRRIIILLWKSIDWGKVPLDQLQKLIRLFVDNFNINQDKYRQAIHELLNIRNDLEEYTVRRICSNTINIDYLNQFLNETKSESSHHLIKKAIRSIQVLHNNSPGLEYFLLIFHGDFTKTTEYIETELGINVFSQILEANEQDGELLEFKLYHSKTGQHGKVIFGRKEGNVIETLMSFRDAQVSVHSNGSQRGFIFNCSTTSSAIITTTNIQYISNAKIGRSSQNIFISLYHSPIYTRSNKCGCEIRAVSHILTKCNCVVITFYDKSNNKLFHSDKKDSSLSLNYKNYLPFYEAKSSTVQHLYDYDKLELVSEDAVTRLESFVNSNNSFTLTLFTRAIMFCHIPLCSQLYELMATFAKSNININQILPSTPLNIQEEVKGILPWIINFNCHSSLKEYHEINIKTPTKLLHLGFHKLPFIPKESAELYYFRDEGMGMIDFAPLQHFNDNNPFPQKVIYSFDDLLQGRFWVPTQLNGDITLSTTLYPNHYPLYLNSYSIQNLITLGLTQDSINAILMDLISQIETPSTSRSVSLQFLPINQEYQKRVYEIFNRFFGDNVNFTQCDLPIVSHVMKILETRLKRGLLPIINGGTFICKIDEKNILRSGEISLHLKSFNKADFSSVLIMSPFLEKGMVRRFKNVLQLEWEPNVVYFSKQDIDYFNILNRFQNKCNCIWDTIILNEIGQCKYNIPPKENYSSFVGDNYHTFIKQYIKITSERVSTQKVHSLMAEILNPMESTSVTYSFMPPRSFNIVFQPPLRIIKKQKITSTWSRTFFFLLDGISQYRRHFGCDEVPTSWVLQILGNIDDPFMGFQLSEFFEVVDNFHITEHIKNGNNALFYGLVYLLTQEEIVSEFVSNYVELSHLEEI</sequence>
<keyword evidence="1" id="KW-0694">RNA-binding</keyword>
<gene>
    <name evidence="3" type="ORF">CL6EHI_086260</name>
</gene>
<dbReference type="InterPro" id="IPR057596">
    <property type="entry name" value="RDRP_core"/>
</dbReference>
<dbReference type="VEuPathDB" id="AmoebaDB:EHI8A_141440"/>
<comment type="caution">
    <text evidence="3">The sequence shown here is derived from an EMBL/GenBank/DDBJ whole genome shotgun (WGS) entry which is preliminary data.</text>
</comment>
<dbReference type="VEuPathDB" id="AmoebaDB:KM1_173840"/>
<accession>A0A5K1VI90</accession>
<evidence type="ECO:0000259" key="2">
    <source>
        <dbReference type="Pfam" id="PF05183"/>
    </source>
</evidence>
<dbReference type="EMBL" id="BDEQ01000001">
    <property type="protein sequence ID" value="GAT95761.1"/>
    <property type="molecule type" value="Genomic_DNA"/>
</dbReference>
<dbReference type="AlphaFoldDB" id="A0A5K1VI90"/>
<evidence type="ECO:0000313" key="3">
    <source>
        <dbReference type="EMBL" id="GAT95761.1"/>
    </source>
</evidence>
<feature type="domain" description="RDRP core" evidence="2">
    <location>
        <begin position="558"/>
        <end position="723"/>
    </location>
</feature>
<organism evidence="3 4">
    <name type="scientific">Entamoeba histolytica</name>
    <dbReference type="NCBI Taxonomy" id="5759"/>
    <lineage>
        <taxon>Eukaryota</taxon>
        <taxon>Amoebozoa</taxon>
        <taxon>Evosea</taxon>
        <taxon>Archamoebae</taxon>
        <taxon>Mastigamoebida</taxon>
        <taxon>Entamoebidae</taxon>
        <taxon>Entamoeba</taxon>
    </lineage>
</organism>
<comment type="similarity">
    <text evidence="1">Belongs to the RdRP family.</text>
</comment>
<name>A0A5K1VI90_ENTHI</name>
<dbReference type="GO" id="GO:0003723">
    <property type="term" value="F:RNA binding"/>
    <property type="evidence" value="ECO:0007669"/>
    <property type="project" value="UniProtKB-KW"/>
</dbReference>
<proteinExistence type="inferred from homology"/>
<keyword evidence="1" id="KW-0808">Transferase</keyword>
<keyword evidence="1" id="KW-0548">Nucleotidyltransferase</keyword>
<dbReference type="OMA" id="WIINFNY"/>
<comment type="catalytic activity">
    <reaction evidence="1">
        <text>RNA(n) + a ribonucleoside 5'-triphosphate = RNA(n+1) + diphosphate</text>
        <dbReference type="Rhea" id="RHEA:21248"/>
        <dbReference type="Rhea" id="RHEA-COMP:14527"/>
        <dbReference type="Rhea" id="RHEA-COMP:17342"/>
        <dbReference type="ChEBI" id="CHEBI:33019"/>
        <dbReference type="ChEBI" id="CHEBI:61557"/>
        <dbReference type="ChEBI" id="CHEBI:140395"/>
        <dbReference type="EC" id="2.7.7.48"/>
    </reaction>
</comment>
<dbReference type="Pfam" id="PF05183">
    <property type="entry name" value="RdRP"/>
    <property type="match status" value="1"/>
</dbReference>
<dbReference type="EC" id="2.7.7.48" evidence="1"/>
<dbReference type="Proteomes" id="UP000078387">
    <property type="component" value="Unassembled WGS sequence"/>
</dbReference>
<dbReference type="VEuPathDB" id="AmoebaDB:EHI5A_133140"/>
<protein>
    <recommendedName>
        <fullName evidence="1">RNA-dependent RNA polymerase</fullName>
        <ecNumber evidence="1">2.7.7.48</ecNumber>
    </recommendedName>
</protein>
<keyword evidence="1" id="KW-0696">RNA-directed RNA polymerase</keyword>
<dbReference type="GO" id="GO:0003968">
    <property type="term" value="F:RNA-directed RNA polymerase activity"/>
    <property type="evidence" value="ECO:0007669"/>
    <property type="project" value="UniProtKB-KW"/>
</dbReference>
<dbReference type="VEuPathDB" id="AmoebaDB:EHI_086260"/>